<organism evidence="5 6">
    <name type="scientific">Saprospira grandis (strain Lewin)</name>
    <dbReference type="NCBI Taxonomy" id="984262"/>
    <lineage>
        <taxon>Bacteria</taxon>
        <taxon>Pseudomonadati</taxon>
        <taxon>Bacteroidota</taxon>
        <taxon>Saprospiria</taxon>
        <taxon>Saprospirales</taxon>
        <taxon>Saprospiraceae</taxon>
        <taxon>Saprospira</taxon>
    </lineage>
</organism>
<dbReference type="RefSeq" id="WP_015693670.1">
    <property type="nucleotide sequence ID" value="NC_016940.1"/>
</dbReference>
<evidence type="ECO:0000256" key="3">
    <source>
        <dbReference type="ARBA" id="ARBA00022679"/>
    </source>
</evidence>
<dbReference type="PANTHER" id="PTHR32183:SF11">
    <property type="entry name" value="THIOL METHYLTRANSFERASE 2-RELATED"/>
    <property type="match status" value="1"/>
</dbReference>
<dbReference type="AlphaFoldDB" id="H6L139"/>
<keyword evidence="6" id="KW-1185">Reference proteome</keyword>
<evidence type="ECO:0000256" key="2">
    <source>
        <dbReference type="ARBA" id="ARBA00022603"/>
    </source>
</evidence>
<dbReference type="PROSITE" id="PS51585">
    <property type="entry name" value="SAM_MT_TPMT"/>
    <property type="match status" value="1"/>
</dbReference>
<evidence type="ECO:0000313" key="6">
    <source>
        <dbReference type="Proteomes" id="UP000007519"/>
    </source>
</evidence>
<dbReference type="KEGG" id="sgn:SGRA_3348"/>
<proteinExistence type="predicted"/>
<keyword evidence="4" id="KW-0949">S-adenosyl-L-methionine</keyword>
<evidence type="ECO:0000256" key="4">
    <source>
        <dbReference type="ARBA" id="ARBA00022691"/>
    </source>
</evidence>
<sequence>MKEKLSADYWQNRYLEQTTGWNAGSCTRPIATYIDQLEDLDLKILIPGCGHGHEAQYLYQKGFRNIHLCDWAQEPLSQLQEKLSDLPASHFHQGDFFALQEDNFDLIIEQTFFCALPPKLRPQYAQKMASLLAPTGQLIGLLFNFPLSQEGPPFGGSLAAYQQLFEAYFSSVQINDCHNSIKPRAGKEYFVQLRP</sequence>
<evidence type="ECO:0000256" key="1">
    <source>
        <dbReference type="ARBA" id="ARBA00022553"/>
    </source>
</evidence>
<dbReference type="EC" id="2.1.1.67" evidence="5"/>
<keyword evidence="3 5" id="KW-0808">Transferase</keyword>
<reference evidence="5 6" key="1">
    <citation type="journal article" date="2012" name="Stand. Genomic Sci.">
        <title>Complete genome sequencing and analysis of Saprospira grandis str. Lewin, a predatory marine bacterium.</title>
        <authorList>
            <person name="Saw J.H."/>
            <person name="Yuryev A."/>
            <person name="Kanbe M."/>
            <person name="Hou S."/>
            <person name="Young A.G."/>
            <person name="Aizawa S."/>
            <person name="Alam M."/>
        </authorList>
    </citation>
    <scope>NUCLEOTIDE SEQUENCE [LARGE SCALE GENOMIC DNA]</scope>
    <source>
        <strain evidence="5 6">Lewin</strain>
    </source>
</reference>
<dbReference type="PANTHER" id="PTHR32183">
    <property type="match status" value="1"/>
</dbReference>
<dbReference type="Pfam" id="PF05724">
    <property type="entry name" value="TPMT"/>
    <property type="match status" value="1"/>
</dbReference>
<dbReference type="GO" id="GO:0032259">
    <property type="term" value="P:methylation"/>
    <property type="evidence" value="ECO:0007669"/>
    <property type="project" value="UniProtKB-KW"/>
</dbReference>
<protein>
    <submittedName>
        <fullName evidence="5">Thiopurine S-methyltransferase</fullName>
        <ecNumber evidence="5">2.1.1.67</ecNumber>
    </submittedName>
</protein>
<accession>H6L139</accession>
<dbReference type="HOGENOM" id="CLU_056435_1_2_10"/>
<dbReference type="STRING" id="984262.SGRA_3348"/>
<keyword evidence="1" id="KW-0597">Phosphoprotein</keyword>
<dbReference type="eggNOG" id="COG0500">
    <property type="taxonomic scope" value="Bacteria"/>
</dbReference>
<dbReference type="InterPro" id="IPR008854">
    <property type="entry name" value="TPMT"/>
</dbReference>
<gene>
    <name evidence="5" type="primary">tpmT</name>
    <name evidence="5" type="ordered locus">SGRA_3348</name>
</gene>
<evidence type="ECO:0000313" key="5">
    <source>
        <dbReference type="EMBL" id="AFC26075.1"/>
    </source>
</evidence>
<dbReference type="EMBL" id="CP002831">
    <property type="protein sequence ID" value="AFC26075.1"/>
    <property type="molecule type" value="Genomic_DNA"/>
</dbReference>
<dbReference type="CDD" id="cd02440">
    <property type="entry name" value="AdoMet_MTases"/>
    <property type="match status" value="1"/>
</dbReference>
<dbReference type="GO" id="GO:0008119">
    <property type="term" value="F:thiopurine S-methyltransferase activity"/>
    <property type="evidence" value="ECO:0007669"/>
    <property type="project" value="UniProtKB-EC"/>
</dbReference>
<dbReference type="Proteomes" id="UP000007519">
    <property type="component" value="Chromosome"/>
</dbReference>
<name>H6L139_SAPGL</name>
<dbReference type="Gene3D" id="3.40.50.150">
    <property type="entry name" value="Vaccinia Virus protein VP39"/>
    <property type="match status" value="1"/>
</dbReference>
<dbReference type="InterPro" id="IPR029063">
    <property type="entry name" value="SAM-dependent_MTases_sf"/>
</dbReference>
<keyword evidence="2 5" id="KW-0489">Methyltransferase</keyword>
<dbReference type="SUPFAM" id="SSF53335">
    <property type="entry name" value="S-adenosyl-L-methionine-dependent methyltransferases"/>
    <property type="match status" value="1"/>
</dbReference>
<dbReference type="OrthoDB" id="9778208at2"/>